<comment type="caution">
    <text evidence="1">The sequence shown here is derived from an EMBL/GenBank/DDBJ whole genome shotgun (WGS) entry which is preliminary data.</text>
</comment>
<evidence type="ECO:0000313" key="1">
    <source>
        <dbReference type="EMBL" id="GAL02049.1"/>
    </source>
</evidence>
<dbReference type="AlphaFoldDB" id="A0A090QJS8"/>
<accession>A0A090QJS8</accession>
<name>A0A090QJS8_NONUL</name>
<sequence length="381" mass="40059">MWFDFKYLYMGVFTLFNYFFKVALKKSNLRFFSLLLLVLVGFSQAAVAQCDITSVSTSMISACNDNGTTPDASDDFFTADVTILFQATPATGSLQIAGDNTVVQSVDVTTLPPGATSYTFPAVSFTADGTPISITASFIGDPSCTFSLAEPSAGLAPASCSPDCVISNIQTANASVCNNNGTPQDPSDDFFTTDIIVTFSNPPTTGTLNVTGDAVISEGVTALNGLPTSHTFTGIQMAADGSPIDLTASFSDNTCPLNVPAAGTAPASCSEDCSIDNIELVVGSNTICNDNGTIGDPSDDFFTYDVTVTYTNVPATGALALTTPSQTVNVPVGGVDSPYISYFCRTSKSCRWYCNRYYSCLYGRCSLYSTSAFSTNCSKSM</sequence>
<gene>
    <name evidence="1" type="ORF">JCM19314_5</name>
</gene>
<evidence type="ECO:0000313" key="2">
    <source>
        <dbReference type="Proteomes" id="UP000029226"/>
    </source>
</evidence>
<organism evidence="1 2">
    <name type="scientific">Nonlabens ulvanivorans</name>
    <name type="common">Persicivirga ulvanivorans</name>
    <dbReference type="NCBI Taxonomy" id="906888"/>
    <lineage>
        <taxon>Bacteria</taxon>
        <taxon>Pseudomonadati</taxon>
        <taxon>Bacteroidota</taxon>
        <taxon>Flavobacteriia</taxon>
        <taxon>Flavobacteriales</taxon>
        <taxon>Flavobacteriaceae</taxon>
        <taxon>Nonlabens</taxon>
    </lineage>
</organism>
<dbReference type="EMBL" id="BBMM01000022">
    <property type="protein sequence ID" value="GAL02049.1"/>
    <property type="molecule type" value="Genomic_DNA"/>
</dbReference>
<reference evidence="1 2" key="1">
    <citation type="journal article" date="2014" name="Genome Announc.">
        <title>Draft Genome Sequences of Marine Flavobacterium Nonlabens Strains NR17, NR24, NR27, NR32, NR33, and Ara13.</title>
        <authorList>
            <person name="Nakanishi M."/>
            <person name="Meirelles P."/>
            <person name="Suzuki R."/>
            <person name="Takatani N."/>
            <person name="Mino S."/>
            <person name="Suda W."/>
            <person name="Oshima K."/>
            <person name="Hattori M."/>
            <person name="Ohkuma M."/>
            <person name="Hosokawa M."/>
            <person name="Miyashita K."/>
            <person name="Thompson F.L."/>
            <person name="Niwa A."/>
            <person name="Sawabe T."/>
            <person name="Sawabe T."/>
        </authorList>
    </citation>
    <scope>NUCLEOTIDE SEQUENCE [LARGE SCALE GENOMIC DNA]</scope>
    <source>
        <strain evidence="2">JCM19314</strain>
    </source>
</reference>
<dbReference type="Proteomes" id="UP000029226">
    <property type="component" value="Unassembled WGS sequence"/>
</dbReference>
<protein>
    <submittedName>
        <fullName evidence="1">GTP-binding protein EngA</fullName>
    </submittedName>
</protein>
<proteinExistence type="predicted"/>